<dbReference type="Gene3D" id="3.20.20.190">
    <property type="entry name" value="Phosphatidylinositol (PI) phosphodiesterase"/>
    <property type="match status" value="1"/>
</dbReference>
<dbReference type="AlphaFoldDB" id="A0A9N9G4K0"/>
<sequence length="382" mass="43817">MQCAAYNLTYDCDNLADTCLLKYGSNSCNEQYEACKNNRTTSCDIQTIVFKDWNPTFFQWTGDLFNSICKTSDVLCAAWHTVCQKSGNACEFIRDACKKKDIPDKVLECLWENNEGSPIKKQLEDVGSDSVVFCHGKSVRRALGADLDSIFSDIKKFMEDNPNEILNIAFGDYDGSNATFIANFIQNKLEYYFVNGTGYSLMLQEKNGWPKLKEMIEINQRIVIWFGDLYSELGSPINTRKDWIHSIDSYFIPSYTYTAGDLTAQQLNESFIGWSNNVTTVIDDDKKNYGYIRWQAIDATVGLGLIGLEDSLKNNTNPGNLCLKDLANKTNYEYLDYFFDIFKDKFDHIIRVTLDFYPQSNLFDVVDKLNQLNVQNNRTIEY</sequence>
<dbReference type="SUPFAM" id="SSF51695">
    <property type="entry name" value="PLC-like phosphodiesterases"/>
    <property type="match status" value="1"/>
</dbReference>
<dbReference type="OrthoDB" id="7984201at2759"/>
<evidence type="ECO:0000313" key="2">
    <source>
        <dbReference type="Proteomes" id="UP000789706"/>
    </source>
</evidence>
<dbReference type="PANTHER" id="PTHR13593">
    <property type="match status" value="1"/>
</dbReference>
<comment type="caution">
    <text evidence="1">The sequence shown here is derived from an EMBL/GenBank/DDBJ whole genome shotgun (WGS) entry which is preliminary data.</text>
</comment>
<gene>
    <name evidence="1" type="ORF">DEBURN_LOCUS8731</name>
</gene>
<reference evidence="1" key="1">
    <citation type="submission" date="2021-06" db="EMBL/GenBank/DDBJ databases">
        <authorList>
            <person name="Kallberg Y."/>
            <person name="Tangrot J."/>
            <person name="Rosling A."/>
        </authorList>
    </citation>
    <scope>NUCLEOTIDE SEQUENCE</scope>
    <source>
        <strain evidence="1">AZ414A</strain>
    </source>
</reference>
<proteinExistence type="predicted"/>
<organism evidence="1 2">
    <name type="scientific">Diversispora eburnea</name>
    <dbReference type="NCBI Taxonomy" id="1213867"/>
    <lineage>
        <taxon>Eukaryota</taxon>
        <taxon>Fungi</taxon>
        <taxon>Fungi incertae sedis</taxon>
        <taxon>Mucoromycota</taxon>
        <taxon>Glomeromycotina</taxon>
        <taxon>Glomeromycetes</taxon>
        <taxon>Diversisporales</taxon>
        <taxon>Diversisporaceae</taxon>
        <taxon>Diversispora</taxon>
    </lineage>
</organism>
<dbReference type="Proteomes" id="UP000789706">
    <property type="component" value="Unassembled WGS sequence"/>
</dbReference>
<accession>A0A9N9G4K0</accession>
<keyword evidence="2" id="KW-1185">Reference proteome</keyword>
<dbReference type="GO" id="GO:0006629">
    <property type="term" value="P:lipid metabolic process"/>
    <property type="evidence" value="ECO:0007669"/>
    <property type="project" value="InterPro"/>
</dbReference>
<dbReference type="PANTHER" id="PTHR13593:SF140">
    <property type="entry name" value="PLC-LIKE PHOSPHODIESTERASE"/>
    <property type="match status" value="1"/>
</dbReference>
<protein>
    <submittedName>
        <fullName evidence="1">1213_t:CDS:1</fullName>
    </submittedName>
</protein>
<name>A0A9N9G4K0_9GLOM</name>
<dbReference type="InterPro" id="IPR051057">
    <property type="entry name" value="PI-PLC_domain"/>
</dbReference>
<evidence type="ECO:0000313" key="1">
    <source>
        <dbReference type="EMBL" id="CAG8584372.1"/>
    </source>
</evidence>
<dbReference type="GO" id="GO:0008081">
    <property type="term" value="F:phosphoric diester hydrolase activity"/>
    <property type="evidence" value="ECO:0007669"/>
    <property type="project" value="InterPro"/>
</dbReference>
<dbReference type="EMBL" id="CAJVPK010001381">
    <property type="protein sequence ID" value="CAG8584372.1"/>
    <property type="molecule type" value="Genomic_DNA"/>
</dbReference>
<dbReference type="Pfam" id="PF26146">
    <property type="entry name" value="PI-PLC_X"/>
    <property type="match status" value="1"/>
</dbReference>
<dbReference type="InterPro" id="IPR017946">
    <property type="entry name" value="PLC-like_Pdiesterase_TIM-brl"/>
</dbReference>